<dbReference type="Proteomes" id="UP000621516">
    <property type="component" value="Unassembled WGS sequence"/>
</dbReference>
<feature type="signal peptide" evidence="1">
    <location>
        <begin position="1"/>
        <end position="25"/>
    </location>
</feature>
<protein>
    <submittedName>
        <fullName evidence="2">Uncharacterized protein</fullName>
    </submittedName>
</protein>
<evidence type="ECO:0000313" key="3">
    <source>
        <dbReference type="Proteomes" id="UP000621516"/>
    </source>
</evidence>
<organism evidence="2 3">
    <name type="scientific">Aestuariibaculum marinum</name>
    <dbReference type="NCBI Taxonomy" id="2683592"/>
    <lineage>
        <taxon>Bacteria</taxon>
        <taxon>Pseudomonadati</taxon>
        <taxon>Bacteroidota</taxon>
        <taxon>Flavobacteriia</taxon>
        <taxon>Flavobacteriales</taxon>
        <taxon>Flavobacteriaceae</taxon>
    </lineage>
</organism>
<dbReference type="RefSeq" id="WP_188222746.1">
    <property type="nucleotide sequence ID" value="NZ_JACVXD010000002.1"/>
</dbReference>
<feature type="chain" id="PRO_5035270421" evidence="1">
    <location>
        <begin position="26"/>
        <end position="198"/>
    </location>
</feature>
<keyword evidence="3" id="KW-1185">Reference proteome</keyword>
<evidence type="ECO:0000256" key="1">
    <source>
        <dbReference type="SAM" id="SignalP"/>
    </source>
</evidence>
<name>A0A8J6PVM8_9FLAO</name>
<evidence type="ECO:0000313" key="2">
    <source>
        <dbReference type="EMBL" id="MBD0823441.1"/>
    </source>
</evidence>
<dbReference type="AlphaFoldDB" id="A0A8J6PVM8"/>
<accession>A0A8J6PVM8</accession>
<reference evidence="2 3" key="1">
    <citation type="journal article" date="2018" name="J. Microbiol.">
        <title>Aestuariibaculum marinum sp. nov., a marine bacterium isolated from seawater in South Korea.</title>
        <authorList>
            <person name="Choi J."/>
            <person name="Lee D."/>
            <person name="Jang J.H."/>
            <person name="Cha S."/>
            <person name="Seo T."/>
        </authorList>
    </citation>
    <scope>NUCLEOTIDE SEQUENCE [LARGE SCALE GENOMIC DNA]</scope>
    <source>
        <strain evidence="2 3">IP7</strain>
    </source>
</reference>
<proteinExistence type="predicted"/>
<dbReference type="EMBL" id="JACVXD010000002">
    <property type="protein sequence ID" value="MBD0823441.1"/>
    <property type="molecule type" value="Genomic_DNA"/>
</dbReference>
<sequence length="198" mass="22522">MKKTINVLKKSILLLAVSTSLLSNASDITISTNADAISKTAITLNHVKAGDILSIKDNYGVVLYKEQIKETGTYKKGFDLSALPNGEYIFEIDKNLEVKTIPFTVNFEEVYFNKEKESTSYKPYVRQDNGIVYITKLAPKQEALTIHIYTNNNSEYELVHTERIKGVQSIEKAYKLEKGNYKLVFVSDNKEYTKFINN</sequence>
<keyword evidence="1" id="KW-0732">Signal</keyword>
<comment type="caution">
    <text evidence="2">The sequence shown here is derived from an EMBL/GenBank/DDBJ whole genome shotgun (WGS) entry which is preliminary data.</text>
</comment>
<gene>
    <name evidence="2" type="ORF">ICJ85_05350</name>
</gene>